<accession>A0A328F8J9</accession>
<dbReference type="OrthoDB" id="5419903at2"/>
<dbReference type="Proteomes" id="UP000248798">
    <property type="component" value="Unassembled WGS sequence"/>
</dbReference>
<evidence type="ECO:0000313" key="2">
    <source>
        <dbReference type="EMBL" id="RAL99969.1"/>
    </source>
</evidence>
<reference evidence="2 3" key="1">
    <citation type="submission" date="2018-06" db="EMBL/GenBank/DDBJ databases">
        <title>Complete Genome Sequence of Desulfobacter hydrogenophilus (DSM3380).</title>
        <authorList>
            <person name="Marietou A."/>
            <person name="Schreiber L."/>
            <person name="Marshall I."/>
            <person name="Jorgensen B."/>
        </authorList>
    </citation>
    <scope>NUCLEOTIDE SEQUENCE [LARGE SCALE GENOMIC DNA]</scope>
    <source>
        <strain evidence="2 3">DSM 3380</strain>
    </source>
</reference>
<keyword evidence="4" id="KW-1185">Reference proteome</keyword>
<dbReference type="EMBL" id="QLNI01000076">
    <property type="protein sequence ID" value="RAL99969.1"/>
    <property type="molecule type" value="Genomic_DNA"/>
</dbReference>
<proteinExistence type="predicted"/>
<sequence length="198" mass="23126">MEKIDRLKQRYSRVSGQYQIDVVKDEQTGNVVQLNWQRRTDQGTRKDLPGVYCLRTSHKDLDEKTLWHTYTMLTDLEAVFRSLKSELGIRPVFHQVTERVTGHLFISVLAYHLVHSVRYRLKKSQITSSWAQLRNQLEGQNRVTVSMQCKDGQTLHIRKSTRPEPRQQKIYKALEISLHPGEVIKTILNKSSVITRDA</sequence>
<evidence type="ECO:0000313" key="4">
    <source>
        <dbReference type="Proteomes" id="UP000293902"/>
    </source>
</evidence>
<organism evidence="2 3">
    <name type="scientific">Desulfobacter hydrogenophilus</name>
    <dbReference type="NCBI Taxonomy" id="2291"/>
    <lineage>
        <taxon>Bacteria</taxon>
        <taxon>Pseudomonadati</taxon>
        <taxon>Thermodesulfobacteriota</taxon>
        <taxon>Desulfobacteria</taxon>
        <taxon>Desulfobacterales</taxon>
        <taxon>Desulfobacteraceae</taxon>
        <taxon>Desulfobacter</taxon>
    </lineage>
</organism>
<reference evidence="1 4" key="2">
    <citation type="submission" date="2019-02" db="EMBL/GenBank/DDBJ databases">
        <title>Complete genome sequence of Desulfobacter hydrogenophilus AcRS1.</title>
        <authorList>
            <person name="Marietou A."/>
            <person name="Lund M.B."/>
            <person name="Marshall I.P.G."/>
            <person name="Schreiber L."/>
            <person name="Jorgensen B."/>
        </authorList>
    </citation>
    <scope>NUCLEOTIDE SEQUENCE [LARGE SCALE GENOMIC DNA]</scope>
    <source>
        <strain evidence="1 4">AcRS1</strain>
    </source>
</reference>
<dbReference type="AlphaFoldDB" id="A0A328F8J9"/>
<evidence type="ECO:0000313" key="1">
    <source>
        <dbReference type="EMBL" id="QBH15682.1"/>
    </source>
</evidence>
<dbReference type="InterPro" id="IPR012337">
    <property type="entry name" value="RNaseH-like_sf"/>
</dbReference>
<dbReference type="EMBL" id="CP036313">
    <property type="protein sequence ID" value="QBH15682.1"/>
    <property type="molecule type" value="Genomic_DNA"/>
</dbReference>
<name>A0A328F8J9_9BACT</name>
<evidence type="ECO:0000313" key="3">
    <source>
        <dbReference type="Proteomes" id="UP000248798"/>
    </source>
</evidence>
<gene>
    <name evidence="2" type="ORF">DO021_21625</name>
    <name evidence="1" type="ORF">EYB58_21505</name>
</gene>
<dbReference type="SUPFAM" id="SSF53098">
    <property type="entry name" value="Ribonuclease H-like"/>
    <property type="match status" value="1"/>
</dbReference>
<dbReference type="Proteomes" id="UP000293902">
    <property type="component" value="Chromosome"/>
</dbReference>
<protein>
    <submittedName>
        <fullName evidence="2">Transposase</fullName>
    </submittedName>
</protein>